<gene>
    <name evidence="8" type="ORF">PPAR00522_LOCUS17926</name>
</gene>
<sequence>MAGYDTSIQRQWHETEKKWREEDMQWRIKEEELMLLETKYMDEERQFMIAQIQQQHLENARYLWNRFVKKNDLSSKGRLEQLRTLAGLSALMAGFSMVSFLELNLINDLDASSPLVPLYTLTIALTTGVEMGSVVMCSLMLATLQRIAKQHVSEEEEAEFMYHCKLFLEKYKVGDRPPEPSRSFEKHWSIHCESEWRLAFRLFAWGVPIFFLNLIFAGWMKFGMDVPSCIIITVVLAIATCANIMIHRKWSEILLREEHAAAPIDQIDLPALGLPFDWHLPPRPGVEELGFAHGGLNSRGRFDSYSSVNSEVIDSAKNGSDIRNNTNNCNHRHNHRTNHDIPHCESISRSSNEILTSSSSMSYESMNAHRYAESHNTLTKGSIRHIRDDAPKSRSKITGKGVKLGKDNLEERKYSGKNVRELDKGKNEMRDYDNHNDAEPKDSKQNSSRLYRQAIDQASCSSHSSHKSNLSEHDENTSSPLKLKGSEFKTSLPYELSDFGYGPSLGGRMKGSMGEKGEEEGIYEENGVMEVESRNGCINKATPEAPEVIQGTRSVASDLKASQNCHIIRDASSPSLYDIMNPNNTKPLTRPTT</sequence>
<proteinExistence type="inferred from homology"/>
<feature type="transmembrane region" description="Helical" evidence="7">
    <location>
        <begin position="198"/>
        <end position="219"/>
    </location>
</feature>
<protein>
    <submittedName>
        <fullName evidence="8">Uncharacterized protein</fullName>
    </submittedName>
</protein>
<keyword evidence="5 7" id="KW-0472">Membrane</keyword>
<comment type="subcellular location">
    <subcellularLocation>
        <location evidence="1">Membrane</location>
        <topology evidence="1">Multi-pass membrane protein</topology>
    </subcellularLocation>
</comment>
<dbReference type="EMBL" id="HBFM01027731">
    <property type="protein sequence ID" value="CAD8785650.1"/>
    <property type="molecule type" value="Transcribed_RNA"/>
</dbReference>
<feature type="compositionally biased region" description="Polar residues" evidence="6">
    <location>
        <begin position="581"/>
        <end position="593"/>
    </location>
</feature>
<evidence type="ECO:0000256" key="6">
    <source>
        <dbReference type="SAM" id="MobiDB-lite"/>
    </source>
</evidence>
<comment type="similarity">
    <text evidence="2">Belongs to the Orai family.</text>
</comment>
<accession>A0A7S0VK21</accession>
<dbReference type="Gene3D" id="1.20.140.140">
    <property type="entry name" value="Calcium release-activated calcium channel protein Orai"/>
    <property type="match status" value="1"/>
</dbReference>
<feature type="transmembrane region" description="Helical" evidence="7">
    <location>
        <begin position="118"/>
        <end position="142"/>
    </location>
</feature>
<reference evidence="8" key="1">
    <citation type="submission" date="2021-01" db="EMBL/GenBank/DDBJ databases">
        <authorList>
            <person name="Corre E."/>
            <person name="Pelletier E."/>
            <person name="Niang G."/>
            <person name="Scheremetjew M."/>
            <person name="Finn R."/>
            <person name="Kale V."/>
            <person name="Holt S."/>
            <person name="Cochrane G."/>
            <person name="Meng A."/>
            <person name="Brown T."/>
            <person name="Cohen L."/>
        </authorList>
    </citation>
    <scope>NUCLEOTIDE SEQUENCE</scope>
    <source>
        <strain evidence="8">SAG 63-3</strain>
    </source>
</reference>
<evidence type="ECO:0000256" key="2">
    <source>
        <dbReference type="ARBA" id="ARBA00008062"/>
    </source>
</evidence>
<name>A0A7S0VK21_9CHLO</name>
<dbReference type="InterPro" id="IPR012446">
    <property type="entry name" value="CRAC_channel"/>
</dbReference>
<organism evidence="8">
    <name type="scientific">Polytomella parva</name>
    <dbReference type="NCBI Taxonomy" id="51329"/>
    <lineage>
        <taxon>Eukaryota</taxon>
        <taxon>Viridiplantae</taxon>
        <taxon>Chlorophyta</taxon>
        <taxon>core chlorophytes</taxon>
        <taxon>Chlorophyceae</taxon>
        <taxon>CS clade</taxon>
        <taxon>Chlamydomonadales</taxon>
        <taxon>Chlamydomonadaceae</taxon>
        <taxon>Polytomella</taxon>
    </lineage>
</organism>
<dbReference type="Pfam" id="PF07856">
    <property type="entry name" value="Orai-1"/>
    <property type="match status" value="1"/>
</dbReference>
<feature type="transmembrane region" description="Helical" evidence="7">
    <location>
        <begin position="85"/>
        <end position="106"/>
    </location>
</feature>
<keyword evidence="4 7" id="KW-1133">Transmembrane helix</keyword>
<keyword evidence="3 7" id="KW-0812">Transmembrane</keyword>
<evidence type="ECO:0000256" key="4">
    <source>
        <dbReference type="ARBA" id="ARBA00022989"/>
    </source>
</evidence>
<feature type="compositionally biased region" description="Basic and acidic residues" evidence="6">
    <location>
        <begin position="404"/>
        <end position="444"/>
    </location>
</feature>
<feature type="transmembrane region" description="Helical" evidence="7">
    <location>
        <begin position="225"/>
        <end position="246"/>
    </location>
</feature>
<evidence type="ECO:0000256" key="3">
    <source>
        <dbReference type="ARBA" id="ARBA00022692"/>
    </source>
</evidence>
<evidence type="ECO:0000313" key="8">
    <source>
        <dbReference type="EMBL" id="CAD8785650.1"/>
    </source>
</evidence>
<feature type="region of interest" description="Disordered" evidence="6">
    <location>
        <begin position="378"/>
        <end position="484"/>
    </location>
</feature>
<evidence type="ECO:0000256" key="5">
    <source>
        <dbReference type="ARBA" id="ARBA00023136"/>
    </source>
</evidence>
<feature type="region of interest" description="Disordered" evidence="6">
    <location>
        <begin position="574"/>
        <end position="593"/>
    </location>
</feature>
<evidence type="ECO:0000256" key="1">
    <source>
        <dbReference type="ARBA" id="ARBA00004141"/>
    </source>
</evidence>
<dbReference type="AlphaFoldDB" id="A0A7S0VK21"/>
<dbReference type="GO" id="GO:0016020">
    <property type="term" value="C:membrane"/>
    <property type="evidence" value="ECO:0007669"/>
    <property type="project" value="UniProtKB-SubCell"/>
</dbReference>
<dbReference type="PANTHER" id="PTHR31501:SF7">
    <property type="entry name" value="CALCIUM RELEASE-ACTIVATED CALCIUM CHANNEL PROTEIN 1"/>
    <property type="match status" value="1"/>
</dbReference>
<dbReference type="PANTHER" id="PTHR31501">
    <property type="entry name" value="CALCIUM RELEASE-ACTIVATED CALCIUM CHANNEL PROTEIN 1"/>
    <property type="match status" value="1"/>
</dbReference>
<evidence type="ECO:0000256" key="7">
    <source>
        <dbReference type="SAM" id="Phobius"/>
    </source>
</evidence>
<dbReference type="InterPro" id="IPR038350">
    <property type="entry name" value="Orai_sf"/>
</dbReference>